<evidence type="ECO:0008006" key="4">
    <source>
        <dbReference type="Google" id="ProtNLM"/>
    </source>
</evidence>
<proteinExistence type="predicted"/>
<evidence type="ECO:0000256" key="1">
    <source>
        <dbReference type="SAM" id="Phobius"/>
    </source>
</evidence>
<evidence type="ECO:0000313" key="3">
    <source>
        <dbReference type="Proteomes" id="UP000245765"/>
    </source>
</evidence>
<comment type="caution">
    <text evidence="2">The sequence shown here is derived from an EMBL/GenBank/DDBJ whole genome shotgun (WGS) entry which is preliminary data.</text>
</comment>
<feature type="transmembrane region" description="Helical" evidence="1">
    <location>
        <begin position="40"/>
        <end position="59"/>
    </location>
</feature>
<name>A0A317FE66_9PROT</name>
<keyword evidence="1" id="KW-1133">Transmembrane helix</keyword>
<dbReference type="Pfam" id="PF16083">
    <property type="entry name" value="Phage_holin_3_3"/>
    <property type="match status" value="1"/>
</dbReference>
<organism evidence="2 3">
    <name type="scientific">Falsiroseomonas bella</name>
    <dbReference type="NCBI Taxonomy" id="2184016"/>
    <lineage>
        <taxon>Bacteria</taxon>
        <taxon>Pseudomonadati</taxon>
        <taxon>Pseudomonadota</taxon>
        <taxon>Alphaproteobacteria</taxon>
        <taxon>Acetobacterales</taxon>
        <taxon>Roseomonadaceae</taxon>
        <taxon>Falsiroseomonas</taxon>
    </lineage>
</organism>
<accession>A0A317FE66</accession>
<dbReference type="Proteomes" id="UP000245765">
    <property type="component" value="Unassembled WGS sequence"/>
</dbReference>
<evidence type="ECO:0000313" key="2">
    <source>
        <dbReference type="EMBL" id="PWS36229.1"/>
    </source>
</evidence>
<gene>
    <name evidence="2" type="ORF">DFH01_13640</name>
</gene>
<keyword evidence="1" id="KW-0812">Transmembrane</keyword>
<reference evidence="3" key="1">
    <citation type="submission" date="2018-05" db="EMBL/GenBank/DDBJ databases">
        <authorList>
            <person name="Du Z."/>
            <person name="Wang X."/>
        </authorList>
    </citation>
    <scope>NUCLEOTIDE SEQUENCE [LARGE SCALE GENOMIC DNA]</scope>
    <source>
        <strain evidence="3">CQN31</strain>
    </source>
</reference>
<keyword evidence="3" id="KW-1185">Reference proteome</keyword>
<keyword evidence="1" id="KW-0472">Membrane</keyword>
<sequence>MPQNALTLLEILRDLLLGAAAGLAGGFVRWNNPERRRFGWCLAWEVPSAALVGSAGYALGGFLEFNEYGRFLFAFVFGYLGQAALHDLAVAIIRHRTGLPPRDGGTP</sequence>
<dbReference type="AlphaFoldDB" id="A0A317FE66"/>
<dbReference type="OrthoDB" id="7274971at2"/>
<dbReference type="EMBL" id="QGNA01000003">
    <property type="protein sequence ID" value="PWS36229.1"/>
    <property type="molecule type" value="Genomic_DNA"/>
</dbReference>
<dbReference type="RefSeq" id="WP_109871024.1">
    <property type="nucleotide sequence ID" value="NZ_QGNA01000003.1"/>
</dbReference>
<protein>
    <recommendedName>
        <fullName evidence="4">Holin</fullName>
    </recommendedName>
</protein>
<feature type="transmembrane region" description="Helical" evidence="1">
    <location>
        <begin position="71"/>
        <end position="93"/>
    </location>
</feature>
<feature type="transmembrane region" description="Helical" evidence="1">
    <location>
        <begin position="6"/>
        <end position="28"/>
    </location>
</feature>
<dbReference type="InterPro" id="IPR032126">
    <property type="entry name" value="LydA_holin"/>
</dbReference>